<reference evidence="1" key="1">
    <citation type="submission" date="2023-06" db="EMBL/GenBank/DDBJ databases">
        <authorList>
            <person name="Jiang Y."/>
            <person name="Liu Q."/>
        </authorList>
    </citation>
    <scope>NUCLEOTIDE SEQUENCE</scope>
    <source>
        <strain evidence="1">CGMCC 1.12089</strain>
    </source>
</reference>
<evidence type="ECO:0000313" key="2">
    <source>
        <dbReference type="Proteomes" id="UP001174908"/>
    </source>
</evidence>
<accession>A0ABT7NFJ9</accession>
<gene>
    <name evidence="1" type="ORF">QTH91_19610</name>
</gene>
<keyword evidence="2" id="KW-1185">Reference proteome</keyword>
<sequence>MNTVALHLPSTLTLRLLPLLTALRRHVDAWRAHAHERRRMAAELRMLAALDQHDLNDLGVGRSELGYWATRPR</sequence>
<evidence type="ECO:0000313" key="1">
    <source>
        <dbReference type="EMBL" id="MDM0046707.1"/>
    </source>
</evidence>
<dbReference type="RefSeq" id="WP_286661821.1">
    <property type="nucleotide sequence ID" value="NZ_JASZYV010000004.1"/>
</dbReference>
<organism evidence="1 2">
    <name type="scientific">Variovorax dokdonensis</name>
    <dbReference type="NCBI Taxonomy" id="344883"/>
    <lineage>
        <taxon>Bacteria</taxon>
        <taxon>Pseudomonadati</taxon>
        <taxon>Pseudomonadota</taxon>
        <taxon>Betaproteobacteria</taxon>
        <taxon>Burkholderiales</taxon>
        <taxon>Comamonadaceae</taxon>
        <taxon>Variovorax</taxon>
    </lineage>
</organism>
<dbReference type="Proteomes" id="UP001174908">
    <property type="component" value="Unassembled WGS sequence"/>
</dbReference>
<evidence type="ECO:0008006" key="3">
    <source>
        <dbReference type="Google" id="ProtNLM"/>
    </source>
</evidence>
<proteinExistence type="predicted"/>
<protein>
    <recommendedName>
        <fullName evidence="3">DUF1127 domain-containing protein</fullName>
    </recommendedName>
</protein>
<dbReference type="EMBL" id="JASZYV010000004">
    <property type="protein sequence ID" value="MDM0046707.1"/>
    <property type="molecule type" value="Genomic_DNA"/>
</dbReference>
<name>A0ABT7NFJ9_9BURK</name>
<comment type="caution">
    <text evidence="1">The sequence shown here is derived from an EMBL/GenBank/DDBJ whole genome shotgun (WGS) entry which is preliminary data.</text>
</comment>